<proteinExistence type="predicted"/>
<dbReference type="WBParaSite" id="PS1159_v2.g15920.t1">
    <property type="protein sequence ID" value="PS1159_v2.g15920.t1"/>
    <property type="gene ID" value="PS1159_v2.g15920"/>
</dbReference>
<evidence type="ECO:0000313" key="1">
    <source>
        <dbReference type="Proteomes" id="UP000887580"/>
    </source>
</evidence>
<protein>
    <submittedName>
        <fullName evidence="2">Autocrine motility factor receptor</fullName>
    </submittedName>
</protein>
<organism evidence="1 2">
    <name type="scientific">Panagrolaimus sp. PS1159</name>
    <dbReference type="NCBI Taxonomy" id="55785"/>
    <lineage>
        <taxon>Eukaryota</taxon>
        <taxon>Metazoa</taxon>
        <taxon>Ecdysozoa</taxon>
        <taxon>Nematoda</taxon>
        <taxon>Chromadorea</taxon>
        <taxon>Rhabditida</taxon>
        <taxon>Tylenchina</taxon>
        <taxon>Panagrolaimomorpha</taxon>
        <taxon>Panagrolaimoidea</taxon>
        <taxon>Panagrolaimidae</taxon>
        <taxon>Panagrolaimus</taxon>
    </lineage>
</organism>
<name>A0AC35FE31_9BILA</name>
<evidence type="ECO:0000313" key="2">
    <source>
        <dbReference type="WBParaSite" id="PS1159_v2.g15920.t1"/>
    </source>
</evidence>
<reference evidence="2" key="1">
    <citation type="submission" date="2022-11" db="UniProtKB">
        <authorList>
            <consortium name="WormBaseParasite"/>
        </authorList>
    </citation>
    <scope>IDENTIFICATION</scope>
</reference>
<dbReference type="Proteomes" id="UP000887580">
    <property type="component" value="Unplaced"/>
</dbReference>
<accession>A0AC35FE31</accession>
<sequence>MPRVGINAFKSLPKLPLPSIKSYLTFSTFLFVSGFYYYYMVLKSSNISSPFSNSTDDESESVIADIQSSQSTPMTFSTLKEVVSKHPLLFYVLLNTLCAFLVFTGKALLEIFIGPTSAQEDEMLRNTYRMFIQCRFAYTVFLSHNNIFENFFTWLPSLIGFLIVTTFLDLIDFRLSSAQQNILTKTIRIKYLIAAGGCIVTSVIAFCYLFWLSNNLYFEFEILMLTDCLVSAIQAIYVFHKIVVSISRPSSDSFSHHMSIFYSLASDALDFFTSYHVYIYSRSWPTISCFVMLLQFRMLLVSLAETIRKHVRHQRIVKHINDSYPEASKEDLLRQDSCTICWETMEKARRLPCGHIFHELCLRRWLQQDSSCAVCRTALSLHLSQVLRDDNHVEEEFGAATIVGMELFRLLRWFQRANIGAELTPTQINAMVEQVITVFPQYSRQAVTHAVRLTGSVDLAVNFLLENGNNLPVQANNEVVEVNDTEAETEESETEEIPIPNAIEAALNAFNPPQIKENVNQNTWFGQQRKRIIEECRRKYLESNRASDLRASFSNAGGKKEL</sequence>